<dbReference type="EMBL" id="MT143860">
    <property type="protein sequence ID" value="QJB03772.1"/>
    <property type="molecule type" value="Genomic_DNA"/>
</dbReference>
<accession>A0A6M3MG82</accession>
<sequence length="98" mass="11555">MKIAYKDYRIEPNPGGGYVLHKVNRDDNNEIIVKYDKRYNANRDYITLIGYYSHVENAVKAIMEQEMIDDDSTVTLAEYVAAYKEQKEIIIKELKKYL</sequence>
<proteinExistence type="predicted"/>
<gene>
    <name evidence="1" type="ORF">MM171A00766_0016</name>
    <name evidence="2" type="ORF">MM171B00553_0019</name>
</gene>
<evidence type="ECO:0000313" key="2">
    <source>
        <dbReference type="EMBL" id="QJB03772.1"/>
    </source>
</evidence>
<organism evidence="2">
    <name type="scientific">viral metagenome</name>
    <dbReference type="NCBI Taxonomy" id="1070528"/>
    <lineage>
        <taxon>unclassified sequences</taxon>
        <taxon>metagenomes</taxon>
        <taxon>organismal metagenomes</taxon>
    </lineage>
</organism>
<name>A0A6M3MG82_9ZZZZ</name>
<dbReference type="AlphaFoldDB" id="A0A6M3MG82"/>
<protein>
    <submittedName>
        <fullName evidence="2">Uncharacterized protein</fullName>
    </submittedName>
</protein>
<dbReference type="EMBL" id="MT143675">
    <property type="protein sequence ID" value="QJA99953.1"/>
    <property type="molecule type" value="Genomic_DNA"/>
</dbReference>
<evidence type="ECO:0000313" key="1">
    <source>
        <dbReference type="EMBL" id="QJA99953.1"/>
    </source>
</evidence>
<reference evidence="2" key="1">
    <citation type="submission" date="2020-03" db="EMBL/GenBank/DDBJ databases">
        <title>The deep terrestrial virosphere.</title>
        <authorList>
            <person name="Holmfeldt K."/>
            <person name="Nilsson E."/>
            <person name="Simone D."/>
            <person name="Lopez-Fernandez M."/>
            <person name="Wu X."/>
            <person name="de Brujin I."/>
            <person name="Lundin D."/>
            <person name="Andersson A."/>
            <person name="Bertilsson S."/>
            <person name="Dopson M."/>
        </authorList>
    </citation>
    <scope>NUCLEOTIDE SEQUENCE</scope>
    <source>
        <strain evidence="1">MM171A00766</strain>
        <strain evidence="2">MM171B00553</strain>
    </source>
</reference>